<proteinExistence type="predicted"/>
<reference key="1">
    <citation type="submission" date="2010-11" db="EMBL/GenBank/DDBJ databases">
        <title>The complete genome of Bacteroides helcogenes P 36-108.</title>
        <authorList>
            <consortium name="US DOE Joint Genome Institute (JGI-PGF)"/>
            <person name="Lucas S."/>
            <person name="Copeland A."/>
            <person name="Lapidus A."/>
            <person name="Bruce D."/>
            <person name="Goodwin L."/>
            <person name="Pitluck S."/>
            <person name="Kyrpides N."/>
            <person name="Mavromatis K."/>
            <person name="Ivanova N."/>
            <person name="Zeytun A."/>
            <person name="Brettin T."/>
            <person name="Detter J.C."/>
            <person name="Tapia R."/>
            <person name="Han C."/>
            <person name="Land M."/>
            <person name="Hauser L."/>
            <person name="Markowitz V."/>
            <person name="Cheng J.-F."/>
            <person name="Hugenholtz P."/>
            <person name="Woyke T."/>
            <person name="Wu D."/>
            <person name="Gronow S."/>
            <person name="Wellnitz S."/>
            <person name="Brambilla E."/>
            <person name="Klenk H.-P."/>
            <person name="Eisen J.A."/>
        </authorList>
    </citation>
    <scope>NUCLEOTIDE SEQUENCE</scope>
    <source>
        <strain>P 36-108</strain>
    </source>
</reference>
<reference evidence="1 2" key="2">
    <citation type="journal article" date="2011" name="Stand. Genomic Sci.">
        <title>Complete genome sequence of Bacteroides helcogenes type strain (P 36-108).</title>
        <authorList>
            <person name="Pati A."/>
            <person name="Gronow S."/>
            <person name="Zeytun A."/>
            <person name="Lapidus A."/>
            <person name="Nolan M."/>
            <person name="Hammon N."/>
            <person name="Deshpande S."/>
            <person name="Cheng J.F."/>
            <person name="Tapia R."/>
            <person name="Han C."/>
            <person name="Goodwin L."/>
            <person name="Pitluck S."/>
            <person name="Liolios K."/>
            <person name="Pagani I."/>
            <person name="Ivanova N."/>
            <person name="Mavromatis K."/>
            <person name="Chen A."/>
            <person name="Palaniappan K."/>
            <person name="Land M."/>
            <person name="Hauser L."/>
            <person name="Chang Y.J."/>
            <person name="Jeffries C.D."/>
            <person name="Detter J.C."/>
            <person name="Brambilla E."/>
            <person name="Rohde M."/>
            <person name="Goker M."/>
            <person name="Woyke T."/>
            <person name="Bristow J."/>
            <person name="Eisen J.A."/>
            <person name="Markowitz V."/>
            <person name="Hugenholtz P."/>
            <person name="Kyrpides N.C."/>
            <person name="Klenk H.P."/>
            <person name="Lucas S."/>
        </authorList>
    </citation>
    <scope>NUCLEOTIDE SEQUENCE [LARGE SCALE GENOMIC DNA]</scope>
    <source>
        <strain evidence="2">ATCC 35417 / DSM 20613 / JCM 6297 / CCUG 15421 / P 36-108</strain>
    </source>
</reference>
<evidence type="ECO:0000313" key="1">
    <source>
        <dbReference type="EMBL" id="ADV44754.1"/>
    </source>
</evidence>
<accession>E6SNA1</accession>
<gene>
    <name evidence="1" type="ordered locus">Bache_2812</name>
</gene>
<evidence type="ECO:0000313" key="2">
    <source>
        <dbReference type="Proteomes" id="UP000008630"/>
    </source>
</evidence>
<dbReference type="AlphaFoldDB" id="E6SNA1"/>
<name>E6SNA1_BACT6</name>
<sequence>MTILEQILAGLQTKFPGIDTAFLTRIATKKAEGVTDETKVNSIVEGISFSDVLNSYGDFRAGDASKTAVANYEKKHNFKDGKPAETTITTTTEEKKDDVPAWAQSLIDSNKSLLTEVSTLKQEKAQVTRQEQILAKAKEYGIPENYAKRCAIKDDEDLDAYFKDLKQEFANDGFKGVPPPESAEQKIEKENESIAGMISEVEKPSKATVTAHLPPVPVSLLISSALPVSAA</sequence>
<dbReference type="RefSeq" id="WP_013548341.1">
    <property type="nucleotide sequence ID" value="NC_014933.1"/>
</dbReference>
<dbReference type="KEGG" id="bhl:Bache_2812"/>
<dbReference type="HOGENOM" id="CLU_106167_0_0_10"/>
<dbReference type="Proteomes" id="UP000008630">
    <property type="component" value="Chromosome"/>
</dbReference>
<keyword evidence="2" id="KW-1185">Reference proteome</keyword>
<protein>
    <submittedName>
        <fullName evidence="1">Uncharacterized protein</fullName>
    </submittedName>
</protein>
<dbReference type="eggNOG" id="ENOG50308IB">
    <property type="taxonomic scope" value="Bacteria"/>
</dbReference>
<dbReference type="STRING" id="693979.Bache_2812"/>
<organism evidence="1 2">
    <name type="scientific">Bacteroides helcogenes (strain ATCC 35417 / DSM 20613 / JCM 6297 / CCUG 15421 / P 36-108)</name>
    <dbReference type="NCBI Taxonomy" id="693979"/>
    <lineage>
        <taxon>Bacteria</taxon>
        <taxon>Pseudomonadati</taxon>
        <taxon>Bacteroidota</taxon>
        <taxon>Bacteroidia</taxon>
        <taxon>Bacteroidales</taxon>
        <taxon>Bacteroidaceae</taxon>
        <taxon>Bacteroides</taxon>
    </lineage>
</organism>
<dbReference type="EMBL" id="CP002352">
    <property type="protein sequence ID" value="ADV44754.1"/>
    <property type="molecule type" value="Genomic_DNA"/>
</dbReference>